<evidence type="ECO:0000256" key="5">
    <source>
        <dbReference type="ARBA" id="ARBA00051722"/>
    </source>
</evidence>
<dbReference type="Proteomes" id="UP000613075">
    <property type="component" value="Unassembled WGS sequence"/>
</dbReference>
<dbReference type="InterPro" id="IPR050438">
    <property type="entry name" value="LMW_PTPase"/>
</dbReference>
<evidence type="ECO:0000256" key="3">
    <source>
        <dbReference type="ARBA" id="ARBA00022801"/>
    </source>
</evidence>
<evidence type="ECO:0000256" key="4">
    <source>
        <dbReference type="ARBA" id="ARBA00022912"/>
    </source>
</evidence>
<organism evidence="7 8">
    <name type="scientific">Pseudomonas cyclaminis</name>
    <dbReference type="NCBI Taxonomy" id="2781239"/>
    <lineage>
        <taxon>Bacteria</taxon>
        <taxon>Pseudomonadati</taxon>
        <taxon>Pseudomonadota</taxon>
        <taxon>Gammaproteobacteria</taxon>
        <taxon>Pseudomonadales</taxon>
        <taxon>Pseudomonadaceae</taxon>
        <taxon>Pseudomonas</taxon>
    </lineage>
</organism>
<gene>
    <name evidence="7" type="ORF">IQK56_09085</name>
</gene>
<protein>
    <recommendedName>
        <fullName evidence="2">protein-tyrosine-phosphatase</fullName>
        <ecNumber evidence="2">3.1.3.48</ecNumber>
    </recommendedName>
</protein>
<dbReference type="PRINTS" id="PR00719">
    <property type="entry name" value="LMWPTPASE"/>
</dbReference>
<keyword evidence="3" id="KW-0378">Hydrolase</keyword>
<comment type="caution">
    <text evidence="7">The sequence shown here is derived from an EMBL/GenBank/DDBJ whole genome shotgun (WGS) entry which is preliminary data.</text>
</comment>
<dbReference type="Gene3D" id="3.40.50.2300">
    <property type="match status" value="1"/>
</dbReference>
<evidence type="ECO:0000256" key="2">
    <source>
        <dbReference type="ARBA" id="ARBA00013064"/>
    </source>
</evidence>
<name>A0ABR9SR50_9PSED</name>
<evidence type="ECO:0000259" key="6">
    <source>
        <dbReference type="SMART" id="SM00226"/>
    </source>
</evidence>
<evidence type="ECO:0000313" key="8">
    <source>
        <dbReference type="Proteomes" id="UP000613075"/>
    </source>
</evidence>
<dbReference type="CDD" id="cd16343">
    <property type="entry name" value="LMWPTP"/>
    <property type="match status" value="1"/>
</dbReference>
<evidence type="ECO:0000313" key="7">
    <source>
        <dbReference type="EMBL" id="MBE8591069.1"/>
    </source>
</evidence>
<comment type="similarity">
    <text evidence="1">Belongs to the low molecular weight phosphotyrosine protein phosphatase family.</text>
</comment>
<dbReference type="SMART" id="SM00226">
    <property type="entry name" value="LMWPc"/>
    <property type="match status" value="1"/>
</dbReference>
<dbReference type="InterPro" id="IPR017867">
    <property type="entry name" value="Tyr_phospatase_low_mol_wt"/>
</dbReference>
<proteinExistence type="inferred from homology"/>
<keyword evidence="4" id="KW-0904">Protein phosphatase</keyword>
<feature type="domain" description="Phosphotyrosine protein phosphatase I" evidence="6">
    <location>
        <begin position="11"/>
        <end position="151"/>
    </location>
</feature>
<reference evidence="7 8" key="1">
    <citation type="submission" date="2020-10" db="EMBL/GenBank/DDBJ databases">
        <title>The draft genomes of Cyclamen pathogen Pseudomonas sp.</title>
        <authorList>
            <person name="Fujikawa T."/>
            <person name="Sawada H."/>
        </authorList>
    </citation>
    <scope>NUCLEOTIDE SEQUENCE [LARGE SCALE GENOMIC DNA]</scope>
    <source>
        <strain evidence="7 8">MAFF 301449</strain>
    </source>
</reference>
<dbReference type="EMBL" id="JADDUM010000057">
    <property type="protein sequence ID" value="MBE8591069.1"/>
    <property type="molecule type" value="Genomic_DNA"/>
</dbReference>
<dbReference type="InterPro" id="IPR023485">
    <property type="entry name" value="Ptyr_pPase"/>
</dbReference>
<dbReference type="SUPFAM" id="SSF52788">
    <property type="entry name" value="Phosphotyrosine protein phosphatases I"/>
    <property type="match status" value="1"/>
</dbReference>
<sequence length="154" mass="16825">MCGAWEVALFKNILIVCIGNICRSPTAEHLLGAALGPCGIQVRSAGLAALRDHPLEPTAGQVLLEHGHIPQAHKARQLNAEAVSEADLILVMEQRHIDGVLNLAPEARGKVFLLGKWQQDLEITDPYRQGKPAFVQAYALIEQAVQAWARRLAR</sequence>
<evidence type="ECO:0000256" key="1">
    <source>
        <dbReference type="ARBA" id="ARBA00011063"/>
    </source>
</evidence>
<accession>A0ABR9SR50</accession>
<dbReference type="EC" id="3.1.3.48" evidence="2"/>
<dbReference type="Pfam" id="PF01451">
    <property type="entry name" value="LMWPc"/>
    <property type="match status" value="1"/>
</dbReference>
<dbReference type="PANTHER" id="PTHR11717:SF31">
    <property type="entry name" value="LOW MOLECULAR WEIGHT PROTEIN-TYROSINE-PHOSPHATASE ETP-RELATED"/>
    <property type="match status" value="1"/>
</dbReference>
<comment type="catalytic activity">
    <reaction evidence="5">
        <text>O-phospho-L-tyrosyl-[protein] + H2O = L-tyrosyl-[protein] + phosphate</text>
        <dbReference type="Rhea" id="RHEA:10684"/>
        <dbReference type="Rhea" id="RHEA-COMP:10136"/>
        <dbReference type="Rhea" id="RHEA-COMP:20101"/>
        <dbReference type="ChEBI" id="CHEBI:15377"/>
        <dbReference type="ChEBI" id="CHEBI:43474"/>
        <dbReference type="ChEBI" id="CHEBI:46858"/>
        <dbReference type="ChEBI" id="CHEBI:61978"/>
        <dbReference type="EC" id="3.1.3.48"/>
    </reaction>
</comment>
<dbReference type="PANTHER" id="PTHR11717">
    <property type="entry name" value="LOW MOLECULAR WEIGHT PROTEIN TYROSINE PHOSPHATASE"/>
    <property type="match status" value="1"/>
</dbReference>
<keyword evidence="8" id="KW-1185">Reference proteome</keyword>
<dbReference type="InterPro" id="IPR036196">
    <property type="entry name" value="Ptyr_pPase_sf"/>
</dbReference>